<dbReference type="OrthoDB" id="7838347at2"/>
<organism evidence="2 3">
    <name type="scientific">Roseovarius halotolerans</name>
    <dbReference type="NCBI Taxonomy" id="505353"/>
    <lineage>
        <taxon>Bacteria</taxon>
        <taxon>Pseudomonadati</taxon>
        <taxon>Pseudomonadota</taxon>
        <taxon>Alphaproteobacteria</taxon>
        <taxon>Rhodobacterales</taxon>
        <taxon>Roseobacteraceae</taxon>
        <taxon>Roseovarius</taxon>
    </lineage>
</organism>
<reference evidence="2 3" key="1">
    <citation type="submission" date="2017-03" db="EMBL/GenBank/DDBJ databases">
        <authorList>
            <person name="Afonso C.L."/>
            <person name="Miller P.J."/>
            <person name="Scott M.A."/>
            <person name="Spackman E."/>
            <person name="Goraichik I."/>
            <person name="Dimitrov K.M."/>
            <person name="Suarez D.L."/>
            <person name="Swayne D.E."/>
        </authorList>
    </citation>
    <scope>NUCLEOTIDE SEQUENCE [LARGE SCALE GENOMIC DNA]</scope>
    <source>
        <strain evidence="2 3">CECT 8110</strain>
    </source>
</reference>
<evidence type="ECO:0000259" key="1">
    <source>
        <dbReference type="Pfam" id="PF20078"/>
    </source>
</evidence>
<proteinExistence type="predicted"/>
<dbReference type="Proteomes" id="UP000193207">
    <property type="component" value="Unassembled WGS sequence"/>
</dbReference>
<gene>
    <name evidence="2" type="ORF">ROH8110_01401</name>
</gene>
<sequence>MICERRVQRAPIAYEPCCYAGSKLTFRGPARRLTGDYIAFPGGTETYGRFLREPFAAQLERRLGISCVNLGWPNAGADAFLNDAGALRIATGARAVVLQVMGAHNLSNRFYRVHPRRNDRVLEPLSPLRRLFPEVDFVDFNFTRHLLRHLHAVSPERFDLVREELRMTWVERTGALIARLERPVILLWFAQRPPEGFCERVEPGTDPVFVTAGMLRAVAPQAARLIEVSASPVAQRMGTSGMVFAPEEAQAARQLPGALAHGEAAQALAPALRAVLDLRETGVA</sequence>
<dbReference type="EMBL" id="FWFU01000002">
    <property type="protein sequence ID" value="SLN30212.1"/>
    <property type="molecule type" value="Genomic_DNA"/>
</dbReference>
<protein>
    <recommendedName>
        <fullName evidence="1">DUF6473 domain-containing protein</fullName>
    </recommendedName>
</protein>
<dbReference type="RefSeq" id="WP_085817065.1">
    <property type="nucleotide sequence ID" value="NZ_FWFU01000002.1"/>
</dbReference>
<dbReference type="Pfam" id="PF20078">
    <property type="entry name" value="DUF6473"/>
    <property type="match status" value="1"/>
</dbReference>
<accession>A0A1X6YSL2</accession>
<evidence type="ECO:0000313" key="2">
    <source>
        <dbReference type="EMBL" id="SLN30212.1"/>
    </source>
</evidence>
<evidence type="ECO:0000313" key="3">
    <source>
        <dbReference type="Proteomes" id="UP000193207"/>
    </source>
</evidence>
<name>A0A1X6YSL2_9RHOB</name>
<dbReference type="AlphaFoldDB" id="A0A1X6YSL2"/>
<feature type="domain" description="DUF6473" evidence="1">
    <location>
        <begin position="5"/>
        <end position="275"/>
    </location>
</feature>
<keyword evidence="3" id="KW-1185">Reference proteome</keyword>
<dbReference type="InterPro" id="IPR045524">
    <property type="entry name" value="DUF6473"/>
</dbReference>